<evidence type="ECO:0000256" key="1">
    <source>
        <dbReference type="SAM" id="MobiDB-lite"/>
    </source>
</evidence>
<dbReference type="AlphaFoldDB" id="A0A8S3TK75"/>
<evidence type="ECO:0000313" key="2">
    <source>
        <dbReference type="EMBL" id="CAG2233991.1"/>
    </source>
</evidence>
<reference evidence="2" key="1">
    <citation type="submission" date="2021-03" db="EMBL/GenBank/DDBJ databases">
        <authorList>
            <person name="Bekaert M."/>
        </authorList>
    </citation>
    <scope>NUCLEOTIDE SEQUENCE</scope>
</reference>
<accession>A0A8S3TK75</accession>
<proteinExistence type="predicted"/>
<name>A0A8S3TK75_MYTED</name>
<feature type="region of interest" description="Disordered" evidence="1">
    <location>
        <begin position="1085"/>
        <end position="1113"/>
    </location>
</feature>
<evidence type="ECO:0000313" key="3">
    <source>
        <dbReference type="Proteomes" id="UP000683360"/>
    </source>
</evidence>
<protein>
    <submittedName>
        <fullName evidence="2">Uncharacterized protein</fullName>
    </submittedName>
</protein>
<dbReference type="OrthoDB" id="6143766at2759"/>
<keyword evidence="3" id="KW-1185">Reference proteome</keyword>
<dbReference type="EMBL" id="CAJPWZ010002222">
    <property type="protein sequence ID" value="CAG2233991.1"/>
    <property type="molecule type" value="Genomic_DNA"/>
</dbReference>
<comment type="caution">
    <text evidence="2">The sequence shown here is derived from an EMBL/GenBank/DDBJ whole genome shotgun (WGS) entry which is preliminary data.</text>
</comment>
<dbReference type="Proteomes" id="UP000683360">
    <property type="component" value="Unassembled WGS sequence"/>
</dbReference>
<gene>
    <name evidence="2" type="ORF">MEDL_46666</name>
</gene>
<sequence length="1147" mass="133350">MCDEIERYQLLKQKLRPLLSFGIIIAKITLLRLFHVFSVSDKENNKSRELQELTTKLAKQSETDLYHMYNAYIDQLMTRRSMVSEEGLCIRKVDPYYEFQLKLCYGEKLIKQEKYKQYQEFTLKNKDFYMSTIKEMKTRKDYMTLSKSCIFLLHMLNIDKKEQHPGGSWNQEELACLLSDLLGMLPEANFYGTFEVYFEQVKMMNLAVRFEVMCTSLRRINPHLKLIFMLSYCEHLIKNKQYQLYRVWMVQNLKLFIDVTITVTNSSGKSRMGVPGVGTINSFEGEHIVGTPPLLWVGNPPFYNWLDPPLRSEDNRTIPHECDNPCDQINTQWNNEGYKIKKLLGLLSHLLSMLPEYEFDETITYYLLLVKNMKLDITPKYLHSVKTDPHLKLLFKLFWCGKLINEGYIDSYIVNRCLNDFCRENKAECTAQILSITDNLSEKSLLKEFLQCFLRKTLKTVTYMATRTHGNQGSGQNEYLNPTPGKSEQDLIYAHCACIYSGKKMKNVDINQYLRKLNMKGPEGENKSEMQSEQVKLLILFILLLLMTALGHKSAKLKKYLALKYEYDMACLYLLWCSGDIEVHPGPQWRTKQLEHNSERERKWLQDINSILLKLYWGKPTQSKPKNLWQKGNQPEQWPSDKPFYDTKNVSKDAVGNKITDDEILTCLFECLKKKEVDIPQIYQSEILAWTNKNIQFLHKLQVFRIEMERIKTASINLFLSNLEDDAKSLQNINVSLEKLTLDKMQIEGQLINDHRQKKQAEIVAEITRDLANTLCRLAKRTDPMEKGDGIWNTQPPVDWPDDVPFFNPKNRGKNKDKPKCPDTVLVCTFLKLQHLRIPENLQQIVDAYQTLFNCTETDRKKKNMEKLCRLYTVQSNWEKLDCSLHNLYKEGLFSREVHAILNQWWKTQLVDKHAEHVLKNTIVRSDERPHITIGITKVFRADSNLRHISYSIPLKDAYFHIKCNTAYPNQSSHEHTITGPFVPANSSENIEDNVLPPDVIDLVLEHDVVDQTECPNDNSVTDNISMPFDFQRQGTPLPIRHQHLTPHNDLDTLTTHNTLVSDLNGSRCTKEYDTTMIKAFDSVHSSNSRNGENLGGNMGTSKVKRKQLEDKEEPVKKLLKIKMNQSNGFSLELDPDSTSSLGGNML</sequence>
<organism evidence="2 3">
    <name type="scientific">Mytilus edulis</name>
    <name type="common">Blue mussel</name>
    <dbReference type="NCBI Taxonomy" id="6550"/>
    <lineage>
        <taxon>Eukaryota</taxon>
        <taxon>Metazoa</taxon>
        <taxon>Spiralia</taxon>
        <taxon>Lophotrochozoa</taxon>
        <taxon>Mollusca</taxon>
        <taxon>Bivalvia</taxon>
        <taxon>Autobranchia</taxon>
        <taxon>Pteriomorphia</taxon>
        <taxon>Mytilida</taxon>
        <taxon>Mytiloidea</taxon>
        <taxon>Mytilidae</taxon>
        <taxon>Mytilinae</taxon>
        <taxon>Mytilus</taxon>
    </lineage>
</organism>